<organism evidence="9 10">
    <name type="scientific">Pseudomonas panipatensis</name>
    <dbReference type="NCBI Taxonomy" id="428992"/>
    <lineage>
        <taxon>Bacteria</taxon>
        <taxon>Pseudomonadati</taxon>
        <taxon>Pseudomonadota</taxon>
        <taxon>Gammaproteobacteria</taxon>
        <taxon>Pseudomonadales</taxon>
        <taxon>Pseudomonadaceae</taxon>
        <taxon>Pseudomonas</taxon>
    </lineage>
</organism>
<dbReference type="InterPro" id="IPR054582">
    <property type="entry name" value="DmmA-like_N"/>
</dbReference>
<feature type="domain" description="Dimethylamine monooxygenase subunit DmmA-like N-terminal" evidence="8">
    <location>
        <begin position="60"/>
        <end position="107"/>
    </location>
</feature>
<dbReference type="OrthoDB" id="6955242at2"/>
<evidence type="ECO:0000256" key="1">
    <source>
        <dbReference type="ARBA" id="ARBA00022630"/>
    </source>
</evidence>
<dbReference type="AlphaFoldDB" id="A0A1G8MV81"/>
<dbReference type="Pfam" id="PF22290">
    <property type="entry name" value="DmmA-like_N"/>
    <property type="match status" value="1"/>
</dbReference>
<feature type="domain" description="Dimethylamine monooxygenase subunit DmmA-like C-terminal" evidence="7">
    <location>
        <begin position="119"/>
        <end position="161"/>
    </location>
</feature>
<evidence type="ECO:0000256" key="6">
    <source>
        <dbReference type="ARBA" id="ARBA00023014"/>
    </source>
</evidence>
<keyword evidence="2" id="KW-0001">2Fe-2S</keyword>
<keyword evidence="1" id="KW-0285">Flavoprotein</keyword>
<dbReference type="InterPro" id="IPR048037">
    <property type="entry name" value="DmmA-like_C"/>
</dbReference>
<dbReference type="Proteomes" id="UP000199636">
    <property type="component" value="Unassembled WGS sequence"/>
</dbReference>
<keyword evidence="4" id="KW-0560">Oxidoreductase</keyword>
<evidence type="ECO:0000259" key="8">
    <source>
        <dbReference type="Pfam" id="PF22290"/>
    </source>
</evidence>
<dbReference type="Pfam" id="PF22289">
    <property type="entry name" value="DmmA-like_C"/>
    <property type="match status" value="1"/>
</dbReference>
<accession>A0A1G8MV81</accession>
<reference evidence="10" key="1">
    <citation type="submission" date="2016-10" db="EMBL/GenBank/DDBJ databases">
        <authorList>
            <person name="Varghese N."/>
            <person name="Submissions S."/>
        </authorList>
    </citation>
    <scope>NUCLEOTIDE SEQUENCE [LARGE SCALE GENOMIC DNA]</scope>
    <source>
        <strain evidence="10">CCM 7469</strain>
    </source>
</reference>
<keyword evidence="6" id="KW-0411">Iron-sulfur</keyword>
<evidence type="ECO:0000256" key="3">
    <source>
        <dbReference type="ARBA" id="ARBA00022723"/>
    </source>
</evidence>
<sequence>MATAAPTPPSPLPSEPRYGLARRADAAEHLLVAQSAAAEQAAVSELAGLPLSRLAPAPGSAAALQRALLERLRHSPVGLRLYLAGDEAFVWPLYSLARNAGLQADEIDLLRSGEARRPVYCVHCATTQLGDASERLQCRQCGVGLEVRRHFSRRLGAYLGVCADADHPYAVQANPEAQA</sequence>
<protein>
    <submittedName>
        <fullName evidence="9">Uncharacterized protein</fullName>
    </submittedName>
</protein>
<evidence type="ECO:0000259" key="7">
    <source>
        <dbReference type="Pfam" id="PF22289"/>
    </source>
</evidence>
<proteinExistence type="predicted"/>
<evidence type="ECO:0000256" key="4">
    <source>
        <dbReference type="ARBA" id="ARBA00023002"/>
    </source>
</evidence>
<dbReference type="STRING" id="428992.SAMN05216272_11725"/>
<name>A0A1G8MV81_9PSED</name>
<evidence type="ECO:0000256" key="5">
    <source>
        <dbReference type="ARBA" id="ARBA00023004"/>
    </source>
</evidence>
<keyword evidence="3" id="KW-0479">Metal-binding</keyword>
<evidence type="ECO:0000313" key="10">
    <source>
        <dbReference type="Proteomes" id="UP000199636"/>
    </source>
</evidence>
<dbReference type="GO" id="GO:0016491">
    <property type="term" value="F:oxidoreductase activity"/>
    <property type="evidence" value="ECO:0007669"/>
    <property type="project" value="UniProtKB-KW"/>
</dbReference>
<dbReference type="NCBIfam" id="NF041259">
    <property type="entry name" value="mono_DmmA_fam"/>
    <property type="match status" value="1"/>
</dbReference>
<evidence type="ECO:0000256" key="2">
    <source>
        <dbReference type="ARBA" id="ARBA00022714"/>
    </source>
</evidence>
<keyword evidence="5" id="KW-0408">Iron</keyword>
<gene>
    <name evidence="9" type="ORF">SAMN05216272_11725</name>
</gene>
<dbReference type="GO" id="GO:0046872">
    <property type="term" value="F:metal ion binding"/>
    <property type="evidence" value="ECO:0007669"/>
    <property type="project" value="UniProtKB-KW"/>
</dbReference>
<evidence type="ECO:0000313" key="9">
    <source>
        <dbReference type="EMBL" id="SDI71240.1"/>
    </source>
</evidence>
<dbReference type="GO" id="GO:0051537">
    <property type="term" value="F:2 iron, 2 sulfur cluster binding"/>
    <property type="evidence" value="ECO:0007669"/>
    <property type="project" value="UniProtKB-KW"/>
</dbReference>
<dbReference type="RefSeq" id="WP_090268124.1">
    <property type="nucleotide sequence ID" value="NZ_FNDS01000017.1"/>
</dbReference>
<dbReference type="EMBL" id="FNDS01000017">
    <property type="protein sequence ID" value="SDI71240.1"/>
    <property type="molecule type" value="Genomic_DNA"/>
</dbReference>
<keyword evidence="10" id="KW-1185">Reference proteome</keyword>